<evidence type="ECO:0000313" key="2">
    <source>
        <dbReference type="Proteomes" id="UP000501690"/>
    </source>
</evidence>
<proteinExistence type="predicted"/>
<dbReference type="Proteomes" id="UP000501690">
    <property type="component" value="Linkage Group LG4"/>
</dbReference>
<accession>A0A4D6LMR4</accession>
<dbReference type="AlphaFoldDB" id="A0A4D6LMR4"/>
<protein>
    <submittedName>
        <fullName evidence="1">Uncharacterized protein</fullName>
    </submittedName>
</protein>
<organism evidence="1 2">
    <name type="scientific">Vigna unguiculata</name>
    <name type="common">Cowpea</name>
    <dbReference type="NCBI Taxonomy" id="3917"/>
    <lineage>
        <taxon>Eukaryota</taxon>
        <taxon>Viridiplantae</taxon>
        <taxon>Streptophyta</taxon>
        <taxon>Embryophyta</taxon>
        <taxon>Tracheophyta</taxon>
        <taxon>Spermatophyta</taxon>
        <taxon>Magnoliopsida</taxon>
        <taxon>eudicotyledons</taxon>
        <taxon>Gunneridae</taxon>
        <taxon>Pentapetalae</taxon>
        <taxon>rosids</taxon>
        <taxon>fabids</taxon>
        <taxon>Fabales</taxon>
        <taxon>Fabaceae</taxon>
        <taxon>Papilionoideae</taxon>
        <taxon>50 kb inversion clade</taxon>
        <taxon>NPAAA clade</taxon>
        <taxon>indigoferoid/millettioid clade</taxon>
        <taxon>Phaseoleae</taxon>
        <taxon>Vigna</taxon>
    </lineage>
</organism>
<reference evidence="1 2" key="1">
    <citation type="submission" date="2019-04" db="EMBL/GenBank/DDBJ databases">
        <title>An improved genome assembly and genetic linkage map for asparagus bean, Vigna unguiculata ssp. sesquipedialis.</title>
        <authorList>
            <person name="Xia Q."/>
            <person name="Zhang R."/>
            <person name="Dong Y."/>
        </authorList>
    </citation>
    <scope>NUCLEOTIDE SEQUENCE [LARGE SCALE GENOMIC DNA]</scope>
    <source>
        <tissue evidence="1">Leaf</tissue>
    </source>
</reference>
<dbReference type="EMBL" id="CP039348">
    <property type="protein sequence ID" value="QCD89536.1"/>
    <property type="molecule type" value="Genomic_DNA"/>
</dbReference>
<name>A0A4D6LMR4_VIGUN</name>
<evidence type="ECO:0000313" key="1">
    <source>
        <dbReference type="EMBL" id="QCD89536.1"/>
    </source>
</evidence>
<sequence length="88" mass="9853">MTNSIPKQKQLRLNSIIRIHAFNIELTGGVCTCGGFQTLQILASRGYHPTTHKVVASFDPFAQRDHPFTRRKVHESSLDQCLDGSSNE</sequence>
<gene>
    <name evidence="1" type="ORF">DEO72_LG4g482</name>
</gene>
<keyword evidence="2" id="KW-1185">Reference proteome</keyword>